<dbReference type="Pfam" id="PF19054">
    <property type="entry name" value="DUF5753"/>
    <property type="match status" value="1"/>
</dbReference>
<dbReference type="Proteomes" id="UP001501710">
    <property type="component" value="Unassembled WGS sequence"/>
</dbReference>
<dbReference type="EMBL" id="BAABAS010000011">
    <property type="protein sequence ID" value="GAA4234775.1"/>
    <property type="molecule type" value="Genomic_DNA"/>
</dbReference>
<name>A0ABP8C715_9ACTN</name>
<feature type="domain" description="DUF5753" evidence="1">
    <location>
        <begin position="96"/>
        <end position="268"/>
    </location>
</feature>
<keyword evidence="3" id="KW-1185">Reference proteome</keyword>
<dbReference type="Pfam" id="PF13560">
    <property type="entry name" value="HTH_31"/>
    <property type="match status" value="1"/>
</dbReference>
<sequence>MANNRMTPRTFLAKQIRRLRGMSVDPETGREMTPADLAKLVYRSESLVKAWESGRRVPQHDDLRRLDEIFDTKGLLEEIGKELVKNERAPEWMDRWLEIEEKSDQLLTYQPLLIPGLLQTPEYACAVITKSGRKVDDVEKQVERRIDRQEVLSPYNDLMLVAIIDEGALYRPVGDQTTMHDQLVKLLEIAECPGVNVQVVPQNVGAYAGLAGGFVIASMEGHDFAYVDDVFSGDVLEHPEEVAIIKRIWEDLRLEALPGKQSIELIRKALDQWKT</sequence>
<proteinExistence type="predicted"/>
<comment type="caution">
    <text evidence="2">The sequence shown here is derived from an EMBL/GenBank/DDBJ whole genome shotgun (WGS) entry which is preliminary data.</text>
</comment>
<evidence type="ECO:0000313" key="3">
    <source>
        <dbReference type="Proteomes" id="UP001501710"/>
    </source>
</evidence>
<dbReference type="InterPro" id="IPR043917">
    <property type="entry name" value="DUF5753"/>
</dbReference>
<dbReference type="Gene3D" id="1.10.260.40">
    <property type="entry name" value="lambda repressor-like DNA-binding domains"/>
    <property type="match status" value="1"/>
</dbReference>
<reference evidence="3" key="1">
    <citation type="journal article" date="2019" name="Int. J. Syst. Evol. Microbiol.">
        <title>The Global Catalogue of Microorganisms (GCM) 10K type strain sequencing project: providing services to taxonomists for standard genome sequencing and annotation.</title>
        <authorList>
            <consortium name="The Broad Institute Genomics Platform"/>
            <consortium name="The Broad Institute Genome Sequencing Center for Infectious Disease"/>
            <person name="Wu L."/>
            <person name="Ma J."/>
        </authorList>
    </citation>
    <scope>NUCLEOTIDE SEQUENCE [LARGE SCALE GENOMIC DNA]</scope>
    <source>
        <strain evidence="3">JCM 17440</strain>
    </source>
</reference>
<dbReference type="InterPro" id="IPR001387">
    <property type="entry name" value="Cro/C1-type_HTH"/>
</dbReference>
<evidence type="ECO:0000313" key="2">
    <source>
        <dbReference type="EMBL" id="GAA4234775.1"/>
    </source>
</evidence>
<dbReference type="CDD" id="cd00093">
    <property type="entry name" value="HTH_XRE"/>
    <property type="match status" value="1"/>
</dbReference>
<evidence type="ECO:0000259" key="1">
    <source>
        <dbReference type="Pfam" id="PF19054"/>
    </source>
</evidence>
<accession>A0ABP8C715</accession>
<organism evidence="2 3">
    <name type="scientific">Actinomadura meridiana</name>
    <dbReference type="NCBI Taxonomy" id="559626"/>
    <lineage>
        <taxon>Bacteria</taxon>
        <taxon>Bacillati</taxon>
        <taxon>Actinomycetota</taxon>
        <taxon>Actinomycetes</taxon>
        <taxon>Streptosporangiales</taxon>
        <taxon>Thermomonosporaceae</taxon>
        <taxon>Actinomadura</taxon>
    </lineage>
</organism>
<dbReference type="InterPro" id="IPR010982">
    <property type="entry name" value="Lambda_DNA-bd_dom_sf"/>
</dbReference>
<gene>
    <name evidence="2" type="ORF">GCM10022254_40450</name>
</gene>
<dbReference type="RefSeq" id="WP_344898863.1">
    <property type="nucleotide sequence ID" value="NZ_BAABAS010000011.1"/>
</dbReference>
<protein>
    <submittedName>
        <fullName evidence="2">Helix-turn-helix transcriptional regulator</fullName>
    </submittedName>
</protein>
<dbReference type="SUPFAM" id="SSF47413">
    <property type="entry name" value="lambda repressor-like DNA-binding domains"/>
    <property type="match status" value="1"/>
</dbReference>